<accession>A0A166CWU6</accession>
<dbReference type="EMBL" id="KV428074">
    <property type="protein sequence ID" value="KZT37907.1"/>
    <property type="molecule type" value="Genomic_DNA"/>
</dbReference>
<organism evidence="12 13">
    <name type="scientific">Sistotremastrum suecicum HHB10207 ss-3</name>
    <dbReference type="NCBI Taxonomy" id="1314776"/>
    <lineage>
        <taxon>Eukaryota</taxon>
        <taxon>Fungi</taxon>
        <taxon>Dikarya</taxon>
        <taxon>Basidiomycota</taxon>
        <taxon>Agaricomycotina</taxon>
        <taxon>Agaricomycetes</taxon>
        <taxon>Sistotremastrales</taxon>
        <taxon>Sistotremastraceae</taxon>
        <taxon>Sistotremastrum</taxon>
    </lineage>
</organism>
<evidence type="ECO:0000256" key="9">
    <source>
        <dbReference type="ARBA" id="ARBA00042761"/>
    </source>
</evidence>
<dbReference type="InterPro" id="IPR002562">
    <property type="entry name" value="3'-5'_exonuclease_dom"/>
</dbReference>
<keyword evidence="5" id="KW-0269">Exonuclease</keyword>
<protein>
    <recommendedName>
        <fullName evidence="8">3'-5' exonuclease</fullName>
    </recommendedName>
    <alternativeName>
        <fullName evidence="9">Werner Syndrome-like exonuclease</fullName>
    </alternativeName>
</protein>
<dbReference type="Proteomes" id="UP000076798">
    <property type="component" value="Unassembled WGS sequence"/>
</dbReference>
<dbReference type="GO" id="GO:0005634">
    <property type="term" value="C:nucleus"/>
    <property type="evidence" value="ECO:0007669"/>
    <property type="project" value="UniProtKB-SubCell"/>
</dbReference>
<keyword evidence="2" id="KW-0540">Nuclease</keyword>
<feature type="compositionally biased region" description="Low complexity" evidence="10">
    <location>
        <begin position="12"/>
        <end position="28"/>
    </location>
</feature>
<evidence type="ECO:0000256" key="1">
    <source>
        <dbReference type="ARBA" id="ARBA00004123"/>
    </source>
</evidence>
<gene>
    <name evidence="12" type="ORF">SISSUDRAFT_1047882</name>
</gene>
<evidence type="ECO:0000313" key="12">
    <source>
        <dbReference type="EMBL" id="KZT37907.1"/>
    </source>
</evidence>
<feature type="region of interest" description="Disordered" evidence="10">
    <location>
        <begin position="1"/>
        <end position="28"/>
    </location>
</feature>
<evidence type="ECO:0000256" key="10">
    <source>
        <dbReference type="SAM" id="MobiDB-lite"/>
    </source>
</evidence>
<keyword evidence="6" id="KW-0460">Magnesium</keyword>
<dbReference type="Pfam" id="PF01612">
    <property type="entry name" value="DNA_pol_A_exo1"/>
    <property type="match status" value="1"/>
</dbReference>
<dbReference type="PANTHER" id="PTHR13620">
    <property type="entry name" value="3-5 EXONUCLEASE"/>
    <property type="match status" value="1"/>
</dbReference>
<evidence type="ECO:0000256" key="4">
    <source>
        <dbReference type="ARBA" id="ARBA00022801"/>
    </source>
</evidence>
<sequence>MVKNRGTHPYNTSSAPQPSTSTITPTSMTAPPLPRFSYSEYFPGAKCVVARTMDETNDLLSGWEPCALGLDVEWRPNFRKGEPPNTVALVQLATPECVALIHLSAMWKKDRFGRRTVHVPSELTRILEDRNFSKLGVGIQDDAKRLYEDYNLDVKSCIDLSALAKLVDSTWSSQSNIRVIGLARLAQEYLSLQLVKDKTSRSNWEKVLTQRQIEYAANDAAVAVAIHSKLDLRLDAMARNSRPRRSLYVFDVLQGQRAAT</sequence>
<comment type="subcellular location">
    <subcellularLocation>
        <location evidence="1">Nucleus</location>
    </subcellularLocation>
</comment>
<dbReference type="GO" id="GO:0006139">
    <property type="term" value="P:nucleobase-containing compound metabolic process"/>
    <property type="evidence" value="ECO:0007669"/>
    <property type="project" value="InterPro"/>
</dbReference>
<evidence type="ECO:0000256" key="5">
    <source>
        <dbReference type="ARBA" id="ARBA00022839"/>
    </source>
</evidence>
<dbReference type="InterPro" id="IPR012337">
    <property type="entry name" value="RNaseH-like_sf"/>
</dbReference>
<evidence type="ECO:0000256" key="8">
    <source>
        <dbReference type="ARBA" id="ARBA00040531"/>
    </source>
</evidence>
<evidence type="ECO:0000259" key="11">
    <source>
        <dbReference type="SMART" id="SM00474"/>
    </source>
</evidence>
<keyword evidence="13" id="KW-1185">Reference proteome</keyword>
<dbReference type="SMART" id="SM00474">
    <property type="entry name" value="35EXOc"/>
    <property type="match status" value="1"/>
</dbReference>
<evidence type="ECO:0000256" key="6">
    <source>
        <dbReference type="ARBA" id="ARBA00022842"/>
    </source>
</evidence>
<dbReference type="InterPro" id="IPR051132">
    <property type="entry name" value="3-5_Exonuclease_domain"/>
</dbReference>
<dbReference type="OrthoDB" id="1920326at2759"/>
<evidence type="ECO:0000313" key="13">
    <source>
        <dbReference type="Proteomes" id="UP000076798"/>
    </source>
</evidence>
<keyword evidence="7" id="KW-0539">Nucleus</keyword>
<evidence type="ECO:0000256" key="2">
    <source>
        <dbReference type="ARBA" id="ARBA00022722"/>
    </source>
</evidence>
<name>A0A166CWU6_9AGAM</name>
<keyword evidence="3" id="KW-0479">Metal-binding</keyword>
<proteinExistence type="predicted"/>
<dbReference type="SUPFAM" id="SSF53098">
    <property type="entry name" value="Ribonuclease H-like"/>
    <property type="match status" value="1"/>
</dbReference>
<dbReference type="InterPro" id="IPR036397">
    <property type="entry name" value="RNaseH_sf"/>
</dbReference>
<dbReference type="STRING" id="1314776.A0A166CWU6"/>
<evidence type="ECO:0000256" key="3">
    <source>
        <dbReference type="ARBA" id="ARBA00022723"/>
    </source>
</evidence>
<dbReference type="GO" id="GO:0003676">
    <property type="term" value="F:nucleic acid binding"/>
    <property type="evidence" value="ECO:0007669"/>
    <property type="project" value="InterPro"/>
</dbReference>
<reference evidence="12 13" key="1">
    <citation type="journal article" date="2016" name="Mol. Biol. Evol.">
        <title>Comparative Genomics of Early-Diverging Mushroom-Forming Fungi Provides Insights into the Origins of Lignocellulose Decay Capabilities.</title>
        <authorList>
            <person name="Nagy L.G."/>
            <person name="Riley R."/>
            <person name="Tritt A."/>
            <person name="Adam C."/>
            <person name="Daum C."/>
            <person name="Floudas D."/>
            <person name="Sun H."/>
            <person name="Yadav J.S."/>
            <person name="Pangilinan J."/>
            <person name="Larsson K.H."/>
            <person name="Matsuura K."/>
            <person name="Barry K."/>
            <person name="Labutti K."/>
            <person name="Kuo R."/>
            <person name="Ohm R.A."/>
            <person name="Bhattacharya S.S."/>
            <person name="Shirouzu T."/>
            <person name="Yoshinaga Y."/>
            <person name="Martin F.M."/>
            <person name="Grigoriev I.V."/>
            <person name="Hibbett D.S."/>
        </authorList>
    </citation>
    <scope>NUCLEOTIDE SEQUENCE [LARGE SCALE GENOMIC DNA]</scope>
    <source>
        <strain evidence="12 13">HHB10207 ss-3</strain>
    </source>
</reference>
<keyword evidence="4" id="KW-0378">Hydrolase</keyword>
<dbReference type="PANTHER" id="PTHR13620:SF109">
    <property type="entry name" value="3'-5' EXONUCLEASE"/>
    <property type="match status" value="1"/>
</dbReference>
<dbReference type="GO" id="GO:0046872">
    <property type="term" value="F:metal ion binding"/>
    <property type="evidence" value="ECO:0007669"/>
    <property type="project" value="UniProtKB-KW"/>
</dbReference>
<dbReference type="CDD" id="cd06141">
    <property type="entry name" value="WRN_exo"/>
    <property type="match status" value="1"/>
</dbReference>
<dbReference type="GO" id="GO:0008408">
    <property type="term" value="F:3'-5' exonuclease activity"/>
    <property type="evidence" value="ECO:0007669"/>
    <property type="project" value="InterPro"/>
</dbReference>
<feature type="domain" description="3'-5' exonuclease" evidence="11">
    <location>
        <begin position="51"/>
        <end position="235"/>
    </location>
</feature>
<dbReference type="AlphaFoldDB" id="A0A166CWU6"/>
<evidence type="ECO:0000256" key="7">
    <source>
        <dbReference type="ARBA" id="ARBA00023242"/>
    </source>
</evidence>
<dbReference type="Gene3D" id="3.30.420.10">
    <property type="entry name" value="Ribonuclease H-like superfamily/Ribonuclease H"/>
    <property type="match status" value="1"/>
</dbReference>